<name>A0ABW6ZFC5_9HYPH</name>
<keyword evidence="3" id="KW-0472">Membrane</keyword>
<protein>
    <recommendedName>
        <fullName evidence="1">diguanylate cyclase</fullName>
        <ecNumber evidence="1">2.7.7.65</ecNumber>
    </recommendedName>
</protein>
<dbReference type="InterPro" id="IPR000160">
    <property type="entry name" value="GGDEF_dom"/>
</dbReference>
<dbReference type="Pfam" id="PF00990">
    <property type="entry name" value="GGDEF"/>
    <property type="match status" value="1"/>
</dbReference>
<dbReference type="InterPro" id="IPR050469">
    <property type="entry name" value="Diguanylate_Cyclase"/>
</dbReference>
<sequence>MTDAKLTDATFLLLINGAIGLTFAAAFLGTTWRSSVELGRWCAAAFVCAAATVLIEALARDIPSVRLASTLSFGSLMAALSLIAAGLRRHYRPDSRLGWLGAAALLAVVFTALAGVDLPRGGWAQALTYQLPFAAILAFAAGTVLRHAPGRAVDLVLAGVLGLCALQFAAKAVLIPLEGADNGVRDYLTSAYARYSQTAGSILSLMLGVALLALVVREVIAEATGRLERDGLSGVLTRTAFLERAERLAEAAPPGTRIGLLLCDLDHFKAINDRFGHPAGDEVIRRFGALLAACARPRDLCGRIGGEEFCLLMPAADVEALARIAAALRTGAEQMRFAWLPEERRITASLGGTLIAPGEPLASAIRRADIALYQAKADGRNRYRMADRPEAA</sequence>
<dbReference type="GO" id="GO:0052621">
    <property type="term" value="F:diguanylate cyclase activity"/>
    <property type="evidence" value="ECO:0007669"/>
    <property type="project" value="UniProtKB-EC"/>
</dbReference>
<dbReference type="Gene3D" id="3.30.70.270">
    <property type="match status" value="1"/>
</dbReference>
<gene>
    <name evidence="5" type="ORF">V5F30_09925</name>
</gene>
<feature type="transmembrane region" description="Helical" evidence="3">
    <location>
        <begin position="12"/>
        <end position="29"/>
    </location>
</feature>
<dbReference type="SMART" id="SM00267">
    <property type="entry name" value="GGDEF"/>
    <property type="match status" value="1"/>
</dbReference>
<feature type="transmembrane region" description="Helical" evidence="3">
    <location>
        <begin position="65"/>
        <end position="85"/>
    </location>
</feature>
<organism evidence="5 6">
    <name type="scientific">Xanthobacter aminoxidans</name>
    <dbReference type="NCBI Taxonomy" id="186280"/>
    <lineage>
        <taxon>Bacteria</taxon>
        <taxon>Pseudomonadati</taxon>
        <taxon>Pseudomonadota</taxon>
        <taxon>Alphaproteobacteria</taxon>
        <taxon>Hyphomicrobiales</taxon>
        <taxon>Xanthobacteraceae</taxon>
        <taxon>Xanthobacter</taxon>
    </lineage>
</organism>
<evidence type="ECO:0000256" key="3">
    <source>
        <dbReference type="SAM" id="Phobius"/>
    </source>
</evidence>
<dbReference type="NCBIfam" id="TIGR00254">
    <property type="entry name" value="GGDEF"/>
    <property type="match status" value="1"/>
</dbReference>
<evidence type="ECO:0000256" key="1">
    <source>
        <dbReference type="ARBA" id="ARBA00012528"/>
    </source>
</evidence>
<keyword evidence="3" id="KW-0812">Transmembrane</keyword>
<keyword evidence="3" id="KW-1133">Transmembrane helix</keyword>
<feature type="transmembrane region" description="Helical" evidence="3">
    <location>
        <begin position="41"/>
        <end position="59"/>
    </location>
</feature>
<dbReference type="SUPFAM" id="SSF55073">
    <property type="entry name" value="Nucleotide cyclase"/>
    <property type="match status" value="1"/>
</dbReference>
<dbReference type="PANTHER" id="PTHR45138">
    <property type="entry name" value="REGULATORY COMPONENTS OF SENSORY TRANSDUCTION SYSTEM"/>
    <property type="match status" value="1"/>
</dbReference>
<comment type="catalytic activity">
    <reaction evidence="2">
        <text>2 GTP = 3',3'-c-di-GMP + 2 diphosphate</text>
        <dbReference type="Rhea" id="RHEA:24898"/>
        <dbReference type="ChEBI" id="CHEBI:33019"/>
        <dbReference type="ChEBI" id="CHEBI:37565"/>
        <dbReference type="ChEBI" id="CHEBI:58805"/>
        <dbReference type="EC" id="2.7.7.65"/>
    </reaction>
</comment>
<dbReference type="PANTHER" id="PTHR45138:SF9">
    <property type="entry name" value="DIGUANYLATE CYCLASE DGCM-RELATED"/>
    <property type="match status" value="1"/>
</dbReference>
<feature type="transmembrane region" description="Helical" evidence="3">
    <location>
        <begin position="195"/>
        <end position="216"/>
    </location>
</feature>
<evidence type="ECO:0000259" key="4">
    <source>
        <dbReference type="PROSITE" id="PS50887"/>
    </source>
</evidence>
<feature type="transmembrane region" description="Helical" evidence="3">
    <location>
        <begin position="122"/>
        <end position="145"/>
    </location>
</feature>
<dbReference type="CDD" id="cd01949">
    <property type="entry name" value="GGDEF"/>
    <property type="match status" value="1"/>
</dbReference>
<keyword evidence="5" id="KW-0548">Nucleotidyltransferase</keyword>
<feature type="domain" description="GGDEF" evidence="4">
    <location>
        <begin position="256"/>
        <end position="388"/>
    </location>
</feature>
<feature type="transmembrane region" description="Helical" evidence="3">
    <location>
        <begin position="97"/>
        <end position="116"/>
    </location>
</feature>
<dbReference type="PROSITE" id="PS50887">
    <property type="entry name" value="GGDEF"/>
    <property type="match status" value="1"/>
</dbReference>
<keyword evidence="5" id="KW-0808">Transferase</keyword>
<accession>A0ABW6ZFC5</accession>
<dbReference type="RefSeq" id="WP_394008020.1">
    <property type="nucleotide sequence ID" value="NZ_JBAFUR010000002.1"/>
</dbReference>
<dbReference type="Proteomes" id="UP001604043">
    <property type="component" value="Unassembled WGS sequence"/>
</dbReference>
<dbReference type="EC" id="2.7.7.65" evidence="1"/>
<dbReference type="InterPro" id="IPR043128">
    <property type="entry name" value="Rev_trsase/Diguanyl_cyclase"/>
</dbReference>
<comment type="caution">
    <text evidence="5">The sequence shown here is derived from an EMBL/GenBank/DDBJ whole genome shotgun (WGS) entry which is preliminary data.</text>
</comment>
<proteinExistence type="predicted"/>
<keyword evidence="6" id="KW-1185">Reference proteome</keyword>
<evidence type="ECO:0000256" key="2">
    <source>
        <dbReference type="ARBA" id="ARBA00034247"/>
    </source>
</evidence>
<reference evidence="5 6" key="1">
    <citation type="submission" date="2024-02" db="EMBL/GenBank/DDBJ databases">
        <title>Expansion and revision of Xanthobacter and proposal of Roseixanthobacter gen. nov.</title>
        <authorList>
            <person name="Soltysiak M.P.M."/>
            <person name="Jalihal A."/>
            <person name="Ory A."/>
            <person name="Chrisophersen C."/>
            <person name="Lee A.D."/>
            <person name="Boulton J."/>
            <person name="Springer M."/>
        </authorList>
    </citation>
    <scope>NUCLEOTIDE SEQUENCE [LARGE SCALE GENOMIC DNA]</scope>
    <source>
        <strain evidence="5 6">CB5</strain>
    </source>
</reference>
<evidence type="ECO:0000313" key="5">
    <source>
        <dbReference type="EMBL" id="MFG1252520.1"/>
    </source>
</evidence>
<feature type="transmembrane region" description="Helical" evidence="3">
    <location>
        <begin position="152"/>
        <end position="175"/>
    </location>
</feature>
<dbReference type="InterPro" id="IPR029787">
    <property type="entry name" value="Nucleotide_cyclase"/>
</dbReference>
<dbReference type="EMBL" id="JBAFUR010000002">
    <property type="protein sequence ID" value="MFG1252520.1"/>
    <property type="molecule type" value="Genomic_DNA"/>
</dbReference>
<evidence type="ECO:0000313" key="6">
    <source>
        <dbReference type="Proteomes" id="UP001604043"/>
    </source>
</evidence>